<dbReference type="HOGENOM" id="CLU_2666776_0_0_9"/>
<dbReference type="RefSeq" id="WP_013780308.1">
    <property type="nucleotide sequence ID" value="NC_015520.1"/>
</dbReference>
<reference evidence="1 2" key="2">
    <citation type="journal article" date="2011" name="Stand. Genomic Sci.">
        <title>Complete genome sequence of Mahella australiensis type strain (50-1 BON).</title>
        <authorList>
            <person name="Sikorski J."/>
            <person name="Teshima H."/>
            <person name="Nolan M."/>
            <person name="Lucas S."/>
            <person name="Hammon N."/>
            <person name="Deshpande S."/>
            <person name="Cheng J.F."/>
            <person name="Pitluck S."/>
            <person name="Liolios K."/>
            <person name="Pagani I."/>
            <person name="Ivanova N."/>
            <person name="Huntemann M."/>
            <person name="Mavromatis K."/>
            <person name="Ovchinikova G."/>
            <person name="Pati A."/>
            <person name="Tapia R."/>
            <person name="Han C."/>
            <person name="Goodwin L."/>
            <person name="Chen A."/>
            <person name="Palaniappan K."/>
            <person name="Land M."/>
            <person name="Hauser L."/>
            <person name="Ngatchou-Djao O.D."/>
            <person name="Rohde M."/>
            <person name="Pukall R."/>
            <person name="Spring S."/>
            <person name="Abt B."/>
            <person name="Goker M."/>
            <person name="Detter J.C."/>
            <person name="Woyke T."/>
            <person name="Bristow J."/>
            <person name="Markowitz V."/>
            <person name="Hugenholtz P."/>
            <person name="Eisen J.A."/>
            <person name="Kyrpides N.C."/>
            <person name="Klenk H.P."/>
            <person name="Lapidus A."/>
        </authorList>
    </citation>
    <scope>NUCLEOTIDE SEQUENCE [LARGE SCALE GENOMIC DNA]</scope>
    <source>
        <strain evidence="2">DSM 15567 / CIP 107919 / 50-1 BON</strain>
    </source>
</reference>
<name>F4A0J6_MAHA5</name>
<evidence type="ECO:0000313" key="2">
    <source>
        <dbReference type="Proteomes" id="UP000008457"/>
    </source>
</evidence>
<organism evidence="1 2">
    <name type="scientific">Mahella australiensis (strain DSM 15567 / CIP 107919 / 50-1 BON)</name>
    <dbReference type="NCBI Taxonomy" id="697281"/>
    <lineage>
        <taxon>Bacteria</taxon>
        <taxon>Bacillati</taxon>
        <taxon>Bacillota</taxon>
        <taxon>Clostridia</taxon>
        <taxon>Thermoanaerobacterales</taxon>
        <taxon>Thermoanaerobacterales Family IV. Incertae Sedis</taxon>
        <taxon>Mahella</taxon>
    </lineage>
</organism>
<dbReference type="STRING" id="697281.Mahau_0672"/>
<dbReference type="AlphaFoldDB" id="F4A0J6"/>
<sequence length="75" mass="8520">MDSIIVNRAKALLDYLYAVIKVGQKIHTKIDEYGDFVLYMDKLPDHEGIELLNVSEDNAACINAIIKVSQKQVKR</sequence>
<dbReference type="KEGG" id="mas:Mahau_0672"/>
<accession>F4A0J6</accession>
<proteinExistence type="predicted"/>
<dbReference type="EMBL" id="CP002360">
    <property type="protein sequence ID" value="AEE95875.1"/>
    <property type="molecule type" value="Genomic_DNA"/>
</dbReference>
<dbReference type="Proteomes" id="UP000008457">
    <property type="component" value="Chromosome"/>
</dbReference>
<keyword evidence="2" id="KW-1185">Reference proteome</keyword>
<protein>
    <submittedName>
        <fullName evidence="1">Uncharacterized protein</fullName>
    </submittedName>
</protein>
<reference evidence="2" key="1">
    <citation type="submission" date="2010-11" db="EMBL/GenBank/DDBJ databases">
        <title>The complete genome of Mahella australiensis DSM 15567.</title>
        <authorList>
            <consortium name="US DOE Joint Genome Institute (JGI-PGF)"/>
            <person name="Lucas S."/>
            <person name="Copeland A."/>
            <person name="Lapidus A."/>
            <person name="Bruce D."/>
            <person name="Goodwin L."/>
            <person name="Pitluck S."/>
            <person name="Kyrpides N."/>
            <person name="Mavromatis K."/>
            <person name="Pagani I."/>
            <person name="Ivanova N."/>
            <person name="Teshima H."/>
            <person name="Brettin T."/>
            <person name="Detter J.C."/>
            <person name="Han C."/>
            <person name="Tapia R."/>
            <person name="Land M."/>
            <person name="Hauser L."/>
            <person name="Markowitz V."/>
            <person name="Cheng J.-F."/>
            <person name="Hugenholtz P."/>
            <person name="Woyke T."/>
            <person name="Wu D."/>
            <person name="Spring S."/>
            <person name="Pukall R."/>
            <person name="Steenblock K."/>
            <person name="Schneider S."/>
            <person name="Klenk H.-P."/>
            <person name="Eisen J.A."/>
        </authorList>
    </citation>
    <scope>NUCLEOTIDE SEQUENCE [LARGE SCALE GENOMIC DNA]</scope>
    <source>
        <strain evidence="2">DSM 15567 / CIP 107919 / 50-1 BON</strain>
    </source>
</reference>
<evidence type="ECO:0000313" key="1">
    <source>
        <dbReference type="EMBL" id="AEE95875.1"/>
    </source>
</evidence>
<gene>
    <name evidence="1" type="ordered locus">Mahau_0672</name>
</gene>